<accession>A0A2T1GJF4</accession>
<dbReference type="InterPro" id="IPR050218">
    <property type="entry name" value="LptD"/>
</dbReference>
<name>A0A2T1GJF4_9CYAN</name>
<dbReference type="Proteomes" id="UP000238937">
    <property type="component" value="Unassembled WGS sequence"/>
</dbReference>
<dbReference type="EMBL" id="PVWO01000056">
    <property type="protein sequence ID" value="PSB57902.1"/>
    <property type="molecule type" value="Genomic_DNA"/>
</dbReference>
<dbReference type="InterPro" id="IPR010664">
    <property type="entry name" value="LipoPS_assembly_LptC-rel"/>
</dbReference>
<gene>
    <name evidence="1" type="ORF">C7B77_06685</name>
</gene>
<dbReference type="AlphaFoldDB" id="A0A2T1GJF4"/>
<proteinExistence type="predicted"/>
<dbReference type="InterPro" id="IPR022244">
    <property type="entry name" value="DUF3769"/>
</dbReference>
<comment type="caution">
    <text evidence="1">The sequence shown here is derived from an EMBL/GenBank/DDBJ whole genome shotgun (WGS) entry which is preliminary data.</text>
</comment>
<organism evidence="1 2">
    <name type="scientific">Chamaesiphon polymorphus CCALA 037</name>
    <dbReference type="NCBI Taxonomy" id="2107692"/>
    <lineage>
        <taxon>Bacteria</taxon>
        <taxon>Bacillati</taxon>
        <taxon>Cyanobacteriota</taxon>
        <taxon>Cyanophyceae</taxon>
        <taxon>Gomontiellales</taxon>
        <taxon>Chamaesiphonaceae</taxon>
        <taxon>Chamaesiphon</taxon>
    </lineage>
</organism>
<dbReference type="PANTHER" id="PTHR30189">
    <property type="entry name" value="LPS-ASSEMBLY PROTEIN"/>
    <property type="match status" value="1"/>
</dbReference>
<dbReference type="PANTHER" id="PTHR30189:SF1">
    <property type="entry name" value="LPS-ASSEMBLY PROTEIN LPTD"/>
    <property type="match status" value="1"/>
</dbReference>
<sequence length="678" mass="75353">MARRTWKAAQYLLLLSYYSIDISLRPVLAGSLAPSPSTDSILVAKSAPLTYTIVQNGPQEPPTTNIAAPNGNKIELDAEQQEFDNTSQIITATGKVVVRFNKALLTADRLRVNLLTKIATADGNVTLVRGKQILYGTQFEYNFEDDRGSIVEARGDIYQPTLVRDLNLVSPASVPTPAGEKPFTEILLSDRLRNDQPVTNIRNPGSVGINTSERDIDMQPTLRPTGGTLTRLRFQADKVDFTGDRVIAEKIRITNDPFSPPELQVKADRAQFRTINSEEDEILTSNARITVENNFDIPLSPIFRDRLVINRLGKSSNPFNFGFDGQERGGFFIENAFYPVFDSRFKLTITPQYFVQRAVTGLKFFDPASFGVKTSIEGNLSPNTTLLASAALAGLNFDKISENFRGQVAVRQTLNLFEYPHVFTADAAYRQRVFNGSLRDQDIQSSIGAVLTSPFIPLGNTGISLNYQLGAQAINANTDRPNLLGANRTNDLVSLNRYQASANLGKSFKLWEGQSLPPNEKETYNYSPVPVVPYLQLNTGIQGAINSYSNGENQPVVGYYVGIQGQFGNFSKQTFDYTGFNLTYFQQFRGTSSPFLFDRIVDNRILSAGINQQISGPFRLGIQSSINLDSGQQISTDYYLEYSRRTYNVIVRYNPALQLGSIGFRLNDFNWDGITPSF</sequence>
<dbReference type="GO" id="GO:0009279">
    <property type="term" value="C:cell outer membrane"/>
    <property type="evidence" value="ECO:0007669"/>
    <property type="project" value="TreeGrafter"/>
</dbReference>
<evidence type="ECO:0000313" key="2">
    <source>
        <dbReference type="Proteomes" id="UP000238937"/>
    </source>
</evidence>
<evidence type="ECO:0000313" key="1">
    <source>
        <dbReference type="EMBL" id="PSB57902.1"/>
    </source>
</evidence>
<reference evidence="1 2" key="1">
    <citation type="submission" date="2018-03" db="EMBL/GenBank/DDBJ databases">
        <title>The ancient ancestry and fast evolution of plastids.</title>
        <authorList>
            <person name="Moore K.R."/>
            <person name="Magnabosco C."/>
            <person name="Momper L."/>
            <person name="Gold D.A."/>
            <person name="Bosak T."/>
            <person name="Fournier G.P."/>
        </authorList>
    </citation>
    <scope>NUCLEOTIDE SEQUENCE [LARGE SCALE GENOMIC DNA]</scope>
    <source>
        <strain evidence="1 2">CCALA 037</strain>
    </source>
</reference>
<dbReference type="GO" id="GO:1990351">
    <property type="term" value="C:transporter complex"/>
    <property type="evidence" value="ECO:0007669"/>
    <property type="project" value="TreeGrafter"/>
</dbReference>
<keyword evidence="2" id="KW-1185">Reference proteome</keyword>
<dbReference type="Pfam" id="PF12600">
    <property type="entry name" value="DUF3769"/>
    <property type="match status" value="1"/>
</dbReference>
<protein>
    <submittedName>
        <fullName evidence="1">DUF3769 domain-containing protein</fullName>
    </submittedName>
</protein>
<dbReference type="Pfam" id="PF06835">
    <property type="entry name" value="LptC"/>
    <property type="match status" value="1"/>
</dbReference>